<dbReference type="PROSITE" id="PS00455">
    <property type="entry name" value="AMP_BINDING"/>
    <property type="match status" value="1"/>
</dbReference>
<dbReference type="AlphaFoldDB" id="A0A0K1PDN2"/>
<dbReference type="STRING" id="1391653.AKJ08_1908"/>
<dbReference type="GO" id="GO:0016020">
    <property type="term" value="C:membrane"/>
    <property type="evidence" value="ECO:0007669"/>
    <property type="project" value="TreeGrafter"/>
</dbReference>
<dbReference type="GO" id="GO:0004467">
    <property type="term" value="F:long-chain fatty acid-CoA ligase activity"/>
    <property type="evidence" value="ECO:0007669"/>
    <property type="project" value="UniProtKB-EC"/>
</dbReference>
<dbReference type="SUPFAM" id="SSF56801">
    <property type="entry name" value="Acetyl-CoA synthetase-like"/>
    <property type="match status" value="1"/>
</dbReference>
<keyword evidence="7" id="KW-1185">Reference proteome</keyword>
<dbReference type="OrthoDB" id="9803968at2"/>
<evidence type="ECO:0000313" key="6">
    <source>
        <dbReference type="EMBL" id="AKU91521.1"/>
    </source>
</evidence>
<name>A0A0K1PDN2_9BACT</name>
<proteinExistence type="predicted"/>
<gene>
    <name evidence="6" type="ORF">AKJ08_1908</name>
</gene>
<dbReference type="InterPro" id="IPR000873">
    <property type="entry name" value="AMP-dep_synth/lig_dom"/>
</dbReference>
<dbReference type="InterPro" id="IPR042099">
    <property type="entry name" value="ANL_N_sf"/>
</dbReference>
<dbReference type="EMBL" id="CP012332">
    <property type="protein sequence ID" value="AKU91521.1"/>
    <property type="molecule type" value="Genomic_DNA"/>
</dbReference>
<reference evidence="6 7" key="1">
    <citation type="submission" date="2015-08" db="EMBL/GenBank/DDBJ databases">
        <authorList>
            <person name="Babu N.S."/>
            <person name="Beckwith C.J."/>
            <person name="Beseler K.G."/>
            <person name="Brison A."/>
            <person name="Carone J.V."/>
            <person name="Caskin T.P."/>
            <person name="Diamond M."/>
            <person name="Durham M.E."/>
            <person name="Foxe J.M."/>
            <person name="Go M."/>
            <person name="Henderson B.A."/>
            <person name="Jones I.B."/>
            <person name="McGettigan J.A."/>
            <person name="Micheletti S.J."/>
            <person name="Nasrallah M.E."/>
            <person name="Ortiz D."/>
            <person name="Piller C.R."/>
            <person name="Privatt S.R."/>
            <person name="Schneider S.L."/>
            <person name="Sharp S."/>
            <person name="Smith T.C."/>
            <person name="Stanton J.D."/>
            <person name="Ullery H.E."/>
            <person name="Wilson R.J."/>
            <person name="Serrano M.G."/>
            <person name="Buck G."/>
            <person name="Lee V."/>
            <person name="Wang Y."/>
            <person name="Carvalho R."/>
            <person name="Voegtly L."/>
            <person name="Shi R."/>
            <person name="Duckworth R."/>
            <person name="Johnson A."/>
            <person name="Loviza R."/>
            <person name="Walstead R."/>
            <person name="Shah Z."/>
            <person name="Kiflezghi M."/>
            <person name="Wade K."/>
            <person name="Ball S.L."/>
            <person name="Bradley K.W."/>
            <person name="Asai D.J."/>
            <person name="Bowman C.A."/>
            <person name="Russell D.A."/>
            <person name="Pope W.H."/>
            <person name="Jacobs-Sera D."/>
            <person name="Hendrix R.W."/>
            <person name="Hatfull G.F."/>
        </authorList>
    </citation>
    <scope>NUCLEOTIDE SEQUENCE [LARGE SCALE GENOMIC DNA]</scope>
    <source>
        <strain evidence="6 7">DSM 27710</strain>
    </source>
</reference>
<sequence>MRAEAVMSQQAGSSFPIPVNVVRMLLDRAAIEPKAIATRFKQGGAWRSLSWEELVARTRTISDGLIALGVQPDDRIALVASTRVEHSLSTAGAFAARAVAVPIYQSFLASEVEYILRDSGSSLVFVENETQLAKVRGSRAALPELRKAILMDGEVSPSDADWVIPLTELERMGKEAGGREPDAFDQRCAAIEADRTATLLYTSGTTGNPKGVVLTHRNWCYEAASVAQIAIFRPGDSILFFLPLAHSFAQVVQAVWWHLGAEMCFAEAPDKVVENAAEIRPSLIPAVPRVFEKVFASVVGTGTAAPGLKGMLFRWALSLFDEYAEARSEGRIYGGLGWTLAKKLVFSKVAKTLKEERLGGRMRVFVSGGAPLSPKIAWFFDLLGLQVLEGWGLTETAAGTAVNVPGRNKIGTVGPAVPGTEFRIAGDGEILVRGGGVMKGYYNRPDATAEVLDPDGWFHTGDIGTLDADGYLRITDRKKDIIVTAGGKNVPPQNLENALKTEPIVSQAMVYGDKRKFLTALITVQDEYGRKLLASRGITVSSYEELSRRPEIRMEVEAAVARLNATLPSYETIKKFAIAPRDFTVETGELTPSLKVKRKVTTEHYRAVLDALYEEKFD</sequence>
<evidence type="ECO:0000259" key="5">
    <source>
        <dbReference type="Pfam" id="PF00501"/>
    </source>
</evidence>
<feature type="domain" description="AMP-dependent synthetase/ligase" evidence="5">
    <location>
        <begin position="28"/>
        <end position="442"/>
    </location>
</feature>
<dbReference type="Pfam" id="PF00501">
    <property type="entry name" value="AMP-binding"/>
    <property type="match status" value="1"/>
</dbReference>
<dbReference type="Proteomes" id="UP000055590">
    <property type="component" value="Chromosome"/>
</dbReference>
<dbReference type="Gene3D" id="3.30.300.30">
    <property type="match status" value="1"/>
</dbReference>
<dbReference type="PANTHER" id="PTHR43272">
    <property type="entry name" value="LONG-CHAIN-FATTY-ACID--COA LIGASE"/>
    <property type="match status" value="1"/>
</dbReference>
<organism evidence="6 7">
    <name type="scientific">Vulgatibacter incomptus</name>
    <dbReference type="NCBI Taxonomy" id="1391653"/>
    <lineage>
        <taxon>Bacteria</taxon>
        <taxon>Pseudomonadati</taxon>
        <taxon>Myxococcota</taxon>
        <taxon>Myxococcia</taxon>
        <taxon>Myxococcales</taxon>
        <taxon>Cystobacterineae</taxon>
        <taxon>Vulgatibacteraceae</taxon>
        <taxon>Vulgatibacter</taxon>
    </lineage>
</organism>
<dbReference type="InterPro" id="IPR020845">
    <property type="entry name" value="AMP-binding_CS"/>
</dbReference>
<evidence type="ECO:0000313" key="7">
    <source>
        <dbReference type="Proteomes" id="UP000055590"/>
    </source>
</evidence>
<evidence type="ECO:0000256" key="2">
    <source>
        <dbReference type="ARBA" id="ARBA00022832"/>
    </source>
</evidence>
<protein>
    <submittedName>
        <fullName evidence="6">O-succinylbenzoic acid--CoA ligase</fullName>
    </submittedName>
</protein>
<dbReference type="PANTHER" id="PTHR43272:SF32">
    <property type="entry name" value="AMP-DEPENDENT SYNTHETASE_LIGASE DOMAIN-CONTAINING PROTEIN"/>
    <property type="match status" value="1"/>
</dbReference>
<keyword evidence="3" id="KW-0443">Lipid metabolism</keyword>
<dbReference type="Pfam" id="PF23562">
    <property type="entry name" value="AMP-binding_C_3"/>
    <property type="match status" value="1"/>
</dbReference>
<keyword evidence="1 6" id="KW-0436">Ligase</keyword>
<dbReference type="PATRIC" id="fig|1391653.3.peg.1998"/>
<evidence type="ECO:0000256" key="1">
    <source>
        <dbReference type="ARBA" id="ARBA00022598"/>
    </source>
</evidence>
<dbReference type="InterPro" id="IPR045851">
    <property type="entry name" value="AMP-bd_C_sf"/>
</dbReference>
<evidence type="ECO:0000256" key="3">
    <source>
        <dbReference type="ARBA" id="ARBA00023098"/>
    </source>
</evidence>
<evidence type="ECO:0000256" key="4">
    <source>
        <dbReference type="ARBA" id="ARBA00024484"/>
    </source>
</evidence>
<dbReference type="KEGG" id="vin:AKJ08_1908"/>
<accession>A0A0K1PDN2</accession>
<comment type="catalytic activity">
    <reaction evidence="4">
        <text>a long-chain fatty acid + ATP + CoA = a long-chain fatty acyl-CoA + AMP + diphosphate</text>
        <dbReference type="Rhea" id="RHEA:15421"/>
        <dbReference type="ChEBI" id="CHEBI:30616"/>
        <dbReference type="ChEBI" id="CHEBI:33019"/>
        <dbReference type="ChEBI" id="CHEBI:57287"/>
        <dbReference type="ChEBI" id="CHEBI:57560"/>
        <dbReference type="ChEBI" id="CHEBI:83139"/>
        <dbReference type="ChEBI" id="CHEBI:456215"/>
        <dbReference type="EC" id="6.2.1.3"/>
    </reaction>
    <physiologicalReaction direction="left-to-right" evidence="4">
        <dbReference type="Rhea" id="RHEA:15422"/>
    </physiologicalReaction>
</comment>
<dbReference type="CDD" id="cd05907">
    <property type="entry name" value="VL_LC_FACS_like"/>
    <property type="match status" value="1"/>
</dbReference>
<dbReference type="Gene3D" id="3.40.50.12780">
    <property type="entry name" value="N-terminal domain of ligase-like"/>
    <property type="match status" value="1"/>
</dbReference>
<keyword evidence="2" id="KW-0276">Fatty acid metabolism</keyword>